<keyword evidence="3" id="KW-1185">Reference proteome</keyword>
<organism evidence="2 3">
    <name type="scientific">Cytospora paraplurivora</name>
    <dbReference type="NCBI Taxonomy" id="2898453"/>
    <lineage>
        <taxon>Eukaryota</taxon>
        <taxon>Fungi</taxon>
        <taxon>Dikarya</taxon>
        <taxon>Ascomycota</taxon>
        <taxon>Pezizomycotina</taxon>
        <taxon>Sordariomycetes</taxon>
        <taxon>Sordariomycetidae</taxon>
        <taxon>Diaporthales</taxon>
        <taxon>Cytosporaceae</taxon>
        <taxon>Cytospora</taxon>
    </lineage>
</organism>
<feature type="compositionally biased region" description="Basic and acidic residues" evidence="1">
    <location>
        <begin position="492"/>
        <end position="505"/>
    </location>
</feature>
<feature type="compositionally biased region" description="Acidic residues" evidence="1">
    <location>
        <begin position="226"/>
        <end position="274"/>
    </location>
</feature>
<accession>A0AAN9U4K4</accession>
<feature type="compositionally biased region" description="Polar residues" evidence="1">
    <location>
        <begin position="455"/>
        <end position="487"/>
    </location>
</feature>
<feature type="compositionally biased region" description="Basic and acidic residues" evidence="1">
    <location>
        <begin position="290"/>
        <end position="307"/>
    </location>
</feature>
<dbReference type="Proteomes" id="UP001320245">
    <property type="component" value="Unassembled WGS sequence"/>
</dbReference>
<feature type="region of interest" description="Disordered" evidence="1">
    <location>
        <begin position="349"/>
        <end position="370"/>
    </location>
</feature>
<gene>
    <name evidence="2" type="ORF">SLS53_006067</name>
</gene>
<feature type="region of interest" description="Disordered" evidence="1">
    <location>
        <begin position="382"/>
        <end position="505"/>
    </location>
</feature>
<evidence type="ECO:0000313" key="2">
    <source>
        <dbReference type="EMBL" id="KAK7738547.1"/>
    </source>
</evidence>
<name>A0AAN9U4K4_9PEZI</name>
<evidence type="ECO:0000313" key="3">
    <source>
        <dbReference type="Proteomes" id="UP001320245"/>
    </source>
</evidence>
<protein>
    <submittedName>
        <fullName evidence="2">Uncharacterized protein</fullName>
    </submittedName>
</protein>
<feature type="compositionally biased region" description="Polar residues" evidence="1">
    <location>
        <begin position="351"/>
        <end position="368"/>
    </location>
</feature>
<feature type="compositionally biased region" description="Low complexity" evidence="1">
    <location>
        <begin position="169"/>
        <end position="178"/>
    </location>
</feature>
<feature type="region of interest" description="Disordered" evidence="1">
    <location>
        <begin position="154"/>
        <end position="309"/>
    </location>
</feature>
<feature type="compositionally biased region" description="Low complexity" evidence="1">
    <location>
        <begin position="188"/>
        <end position="200"/>
    </location>
</feature>
<evidence type="ECO:0000256" key="1">
    <source>
        <dbReference type="SAM" id="MobiDB-lite"/>
    </source>
</evidence>
<sequence>MPSLGEMERFCNGSKAARVQRIQISKGYIRRPYEPDSVKAYMKGKTAGQPNARITRALRCCHGMDYIYQLRGLQWFRAYDVDKERASMKRHPIRDISFVNDVERVVTMPKLPLRAAKSTLRQLERLLPAGGWEPSKLDFEVFKKAFREGLDDETTTWNDLDHDTTSSRGTPSPDPSSEGPDDGDSDTGSESSGTDSTGPSLPTPPASSSRRNYRGATPAPARVEILDSDEGSEDENEDIEDKDIEEKDIEDKEDTEEQDKDNDKDIEDGQDPDEALTISTDAVRYRPRYHHPDISDETATVKREPHTDGSIVKYNSDELRKQVLSQATISDLITLDDDDDEVQEIPRPAQRRSTTSGLFVTPNPSELSPFSDRAIVDLTGEPEMGPPRGQFSRGTTDSSGLFVRQSRSETPETYTPVRHAQTSCIDLTHLLDDDEGKASNNGPVRMKEEGVGDQRSVTTLSSTQQSYGSKRPRSSSMTTAFTESSGGSYKRQRTDDHLEDGTQSC</sequence>
<dbReference type="AlphaFoldDB" id="A0AAN9U4K4"/>
<dbReference type="EMBL" id="JAJSPL020000025">
    <property type="protein sequence ID" value="KAK7738547.1"/>
    <property type="molecule type" value="Genomic_DNA"/>
</dbReference>
<proteinExistence type="predicted"/>
<comment type="caution">
    <text evidence="2">The sequence shown here is derived from an EMBL/GenBank/DDBJ whole genome shotgun (WGS) entry which is preliminary data.</text>
</comment>
<reference evidence="2 3" key="1">
    <citation type="journal article" date="2023" name="PLoS ONE">
        <title>Cytospora paraplurivora sp. nov. isolated from orchards with fruit tree decline syndrome in Ontario, Canada.</title>
        <authorList>
            <person name="Ilyukhin E."/>
            <person name="Nguyen H.D.T."/>
            <person name="Castle A.J."/>
            <person name="Ellouze W."/>
        </authorList>
    </citation>
    <scope>NUCLEOTIDE SEQUENCE [LARGE SCALE GENOMIC DNA]</scope>
    <source>
        <strain evidence="2 3">FDS-564</strain>
    </source>
</reference>